<dbReference type="InterPro" id="IPR000073">
    <property type="entry name" value="AB_hydrolase_1"/>
</dbReference>
<dbReference type="Pfam" id="PF12697">
    <property type="entry name" value="Abhydrolase_6"/>
    <property type="match status" value="1"/>
</dbReference>
<protein>
    <recommendedName>
        <fullName evidence="2">AB hydrolase-1 domain-containing protein</fullName>
    </recommendedName>
</protein>
<dbReference type="AlphaFoldDB" id="A0A918BLC6"/>
<evidence type="ECO:0000313" key="3">
    <source>
        <dbReference type="EMBL" id="GGQ72164.1"/>
    </source>
</evidence>
<organism evidence="3 4">
    <name type="scientific">Streptomyces ruber</name>
    <dbReference type="NCBI Taxonomy" id="83378"/>
    <lineage>
        <taxon>Bacteria</taxon>
        <taxon>Bacillati</taxon>
        <taxon>Actinomycetota</taxon>
        <taxon>Actinomycetes</taxon>
        <taxon>Kitasatosporales</taxon>
        <taxon>Streptomycetaceae</taxon>
        <taxon>Streptomyces</taxon>
    </lineage>
</organism>
<dbReference type="InterPro" id="IPR029058">
    <property type="entry name" value="AB_hydrolase_fold"/>
</dbReference>
<dbReference type="GO" id="GO:0003824">
    <property type="term" value="F:catalytic activity"/>
    <property type="evidence" value="ECO:0007669"/>
    <property type="project" value="UniProtKB-ARBA"/>
</dbReference>
<evidence type="ECO:0000256" key="1">
    <source>
        <dbReference type="SAM" id="MobiDB-lite"/>
    </source>
</evidence>
<dbReference type="EMBL" id="BMQK01000012">
    <property type="protein sequence ID" value="GGQ72164.1"/>
    <property type="molecule type" value="Genomic_DNA"/>
</dbReference>
<gene>
    <name evidence="3" type="ORF">GCM10010145_47200</name>
</gene>
<reference evidence="3" key="1">
    <citation type="journal article" date="2014" name="Int. J. Syst. Evol. Microbiol.">
        <title>Complete genome sequence of Corynebacterium casei LMG S-19264T (=DSM 44701T), isolated from a smear-ripened cheese.</title>
        <authorList>
            <consortium name="US DOE Joint Genome Institute (JGI-PGF)"/>
            <person name="Walter F."/>
            <person name="Albersmeier A."/>
            <person name="Kalinowski J."/>
            <person name="Ruckert C."/>
        </authorList>
    </citation>
    <scope>NUCLEOTIDE SEQUENCE</scope>
    <source>
        <strain evidence="3">JCM 3131</strain>
    </source>
</reference>
<comment type="caution">
    <text evidence="3">The sequence shown here is derived from an EMBL/GenBank/DDBJ whole genome shotgun (WGS) entry which is preliminary data.</text>
</comment>
<feature type="region of interest" description="Disordered" evidence="1">
    <location>
        <begin position="1"/>
        <end position="22"/>
    </location>
</feature>
<name>A0A918BLC6_9ACTN</name>
<dbReference type="Proteomes" id="UP000620156">
    <property type="component" value="Unassembled WGS sequence"/>
</dbReference>
<dbReference type="SUPFAM" id="SSF53474">
    <property type="entry name" value="alpha/beta-Hydrolases"/>
    <property type="match status" value="1"/>
</dbReference>
<evidence type="ECO:0000259" key="2">
    <source>
        <dbReference type="Pfam" id="PF12697"/>
    </source>
</evidence>
<proteinExistence type="predicted"/>
<accession>A0A918BLC6</accession>
<dbReference type="Gene3D" id="3.40.50.1820">
    <property type="entry name" value="alpha/beta hydrolase"/>
    <property type="match status" value="1"/>
</dbReference>
<evidence type="ECO:0000313" key="4">
    <source>
        <dbReference type="Proteomes" id="UP000620156"/>
    </source>
</evidence>
<reference evidence="3" key="2">
    <citation type="submission" date="2020-09" db="EMBL/GenBank/DDBJ databases">
        <authorList>
            <person name="Sun Q."/>
            <person name="Ohkuma M."/>
        </authorList>
    </citation>
    <scope>NUCLEOTIDE SEQUENCE</scope>
    <source>
        <strain evidence="3">JCM 3131</strain>
    </source>
</reference>
<feature type="domain" description="AB hydrolase-1" evidence="2">
    <location>
        <begin position="19"/>
        <end position="139"/>
    </location>
</feature>
<sequence length="186" mass="19722">MDTGRRGNVPSGPGRAAKRSTDEVEDLRALIGRIGRPVHLVGMSYGATVALRAAAAGLPLRSLVLWKPPLYAAGQELAPVLTGFGELTARGDRRRDDRLLAEKMARVPAALLDLMDAGEPAGSEPDDAPGWCRALASMVADTADMERWCHAHDIARPAWGSTVASRSRVSGIGCQCRLSAAAVWGR</sequence>
<keyword evidence="4" id="KW-1185">Reference proteome</keyword>